<gene>
    <name evidence="1" type="ORF">CAL20_13160</name>
</gene>
<sequence>MDQNDDRTRDSDQFGLSADELAAFAEAAGIEEIEPTALMAFALSIAEECAEIGDRYSLNGRNCGDEIRARFGLG</sequence>
<dbReference type="AlphaFoldDB" id="A0A261U560"/>
<dbReference type="Proteomes" id="UP000216885">
    <property type="component" value="Unassembled WGS sequence"/>
</dbReference>
<accession>A0A261U560</accession>
<evidence type="ECO:0000313" key="1">
    <source>
        <dbReference type="EMBL" id="OZI56380.1"/>
    </source>
</evidence>
<name>A0A261U560_9BORD</name>
<evidence type="ECO:0000313" key="2">
    <source>
        <dbReference type="Proteomes" id="UP000216885"/>
    </source>
</evidence>
<proteinExistence type="predicted"/>
<organism evidence="1 2">
    <name type="scientific">Bordetella genomosp. 4</name>
    <dbReference type="NCBI Taxonomy" id="463044"/>
    <lineage>
        <taxon>Bacteria</taxon>
        <taxon>Pseudomonadati</taxon>
        <taxon>Pseudomonadota</taxon>
        <taxon>Betaproteobacteria</taxon>
        <taxon>Burkholderiales</taxon>
        <taxon>Alcaligenaceae</taxon>
        <taxon>Bordetella</taxon>
    </lineage>
</organism>
<keyword evidence="2" id="KW-1185">Reference proteome</keyword>
<dbReference type="EMBL" id="NEVQ01000013">
    <property type="protein sequence ID" value="OZI56380.1"/>
    <property type="molecule type" value="Genomic_DNA"/>
</dbReference>
<reference evidence="1 2" key="1">
    <citation type="submission" date="2017-05" db="EMBL/GenBank/DDBJ databases">
        <title>Complete and WGS of Bordetella genogroups.</title>
        <authorList>
            <person name="Spilker T."/>
            <person name="LiPuma J."/>
        </authorList>
    </citation>
    <scope>NUCLEOTIDE SEQUENCE [LARGE SCALE GENOMIC DNA]</scope>
    <source>
        <strain evidence="1 2">AU9919</strain>
    </source>
</reference>
<protein>
    <submittedName>
        <fullName evidence="1">Uncharacterized protein</fullName>
    </submittedName>
</protein>
<comment type="caution">
    <text evidence="1">The sequence shown here is derived from an EMBL/GenBank/DDBJ whole genome shotgun (WGS) entry which is preliminary data.</text>
</comment>